<dbReference type="EMBL" id="JAHWYN010000005">
    <property type="protein sequence ID" value="MBW4360322.1"/>
    <property type="molecule type" value="Genomic_DNA"/>
</dbReference>
<proteinExistence type="predicted"/>
<dbReference type="Proteomes" id="UP000812031">
    <property type="component" value="Unassembled WGS sequence"/>
</dbReference>
<keyword evidence="2" id="KW-1185">Reference proteome</keyword>
<comment type="caution">
    <text evidence="1">The sequence shown here is derived from an EMBL/GenBank/DDBJ whole genome shotgun (WGS) entry which is preliminary data.</text>
</comment>
<evidence type="ECO:0000313" key="1">
    <source>
        <dbReference type="EMBL" id="MBW4360322.1"/>
    </source>
</evidence>
<protein>
    <submittedName>
        <fullName evidence="1">Uncharacterized protein</fullName>
    </submittedName>
</protein>
<gene>
    <name evidence="1" type="ORF">KZH69_07470</name>
</gene>
<organism evidence="1 2">
    <name type="scientific">Flavobacterium taihuense</name>
    <dbReference type="NCBI Taxonomy" id="2857508"/>
    <lineage>
        <taxon>Bacteria</taxon>
        <taxon>Pseudomonadati</taxon>
        <taxon>Bacteroidota</taxon>
        <taxon>Flavobacteriia</taxon>
        <taxon>Flavobacteriales</taxon>
        <taxon>Flavobacteriaceae</taxon>
        <taxon>Flavobacterium</taxon>
    </lineage>
</organism>
<name>A0ABS6XVC8_9FLAO</name>
<accession>A0ABS6XVC8</accession>
<sequence length="245" mass="28661">MEIIKKMFLLLLIMITSIVSGQKLSKNEKEAFLIGMFNYYGGCINIPNHPTLDKRLTYFFKSKKNLVQIFSDTLKKYSLENDLKFEIVEGESFTEVYLRDTINPFEKYFKRIKSDNGYSDKQSDKDYIVYNLELRKKKLSSENQKIYFLLGAFINCGSINSGGEYIYGYPSEKYINYIIYLLKDLDEKIIEISTSRYKVPGGKGVSFIPRGKLKDILEKNMGLWEQNIIKELTSIEKDSSKRREH</sequence>
<dbReference type="RefSeq" id="WP_219316809.1">
    <property type="nucleotide sequence ID" value="NZ_JAHWYN010000005.1"/>
</dbReference>
<evidence type="ECO:0000313" key="2">
    <source>
        <dbReference type="Proteomes" id="UP000812031"/>
    </source>
</evidence>
<reference evidence="1 2" key="1">
    <citation type="submission" date="2021-07" db="EMBL/GenBank/DDBJ databases">
        <title>Flavobacterium sp. nov. isolated from sediment on the Taihu Lake.</title>
        <authorList>
            <person name="Qu J.-H."/>
        </authorList>
    </citation>
    <scope>NUCLEOTIDE SEQUENCE [LARGE SCALE GENOMIC DNA]</scope>
    <source>
        <strain evidence="1 2">NAS39</strain>
    </source>
</reference>